<evidence type="ECO:0000313" key="5">
    <source>
        <dbReference type="Proteomes" id="UP000813461"/>
    </source>
</evidence>
<sequence length="674" mass="75199">MASTSSLGIEAPDMEPRFEGEPARKRRRTSAPLHREVGLMRIPGDKFSGFVGSASGIYFIRSVYGAIRPTEPTSPAHMETPGSDVVPGEDDRLSAAQADTSDRLWRAAEIDPQSRAHFTFDELVEWTGSYFANWQPLYPFLHAPTVLGYFQTISTSGLPSRATHSDFRIIILRSVMSISLADHRQSHSRAPARYPAQLVFHSYDDAVNSLQHVLSKPTSILGLQAAISVQLFLVSMLRLNAASRLGGLISRMAFQLGLHRCAGRFSSFSTDDKQLRQRLFWSLYAIDRFICQSMGLPLGIADDDVDVCFPTAEMHASETDIRSDPRLLLIDFVARESRLRGEIIELRNKSVEYVHKDPDKATAISAKLAEWWNRVESLSDAEEECGISQYHLTILTLLKHESIISLHRPILAASRRGADYDAALHLCIGSARSIITTLHKSITPSAQSRGELAQMTLLWPSCTWAVWISTFILFYAASGDYLTREVVTRLADRSLQVLQHLARRGSNWPEASAAAIRDLRHRLVEPRNDQAQMAIDTRWRRESQMGQVQEYGSAANSAPTQTNTTGATGYQSSSGLYGLPDAIQHGEMRDAGPSATDSSDFLGPSRDAVAEMTRNQSTADENDGDMFHAFMNENHVFEQDLNAGLAQNPDPFSGFDIPFWFDQDQHWDIFQDFN</sequence>
<dbReference type="OrthoDB" id="3266505at2759"/>
<proteinExistence type="predicted"/>
<feature type="compositionally biased region" description="Polar residues" evidence="2">
    <location>
        <begin position="554"/>
        <end position="575"/>
    </location>
</feature>
<dbReference type="AlphaFoldDB" id="A0A8K0RGD1"/>
<dbReference type="Pfam" id="PF04082">
    <property type="entry name" value="Fungal_trans"/>
    <property type="match status" value="1"/>
</dbReference>
<comment type="caution">
    <text evidence="4">The sequence shown here is derived from an EMBL/GenBank/DDBJ whole genome shotgun (WGS) entry which is preliminary data.</text>
</comment>
<dbReference type="CDD" id="cd12148">
    <property type="entry name" value="fungal_TF_MHR"/>
    <property type="match status" value="1"/>
</dbReference>
<dbReference type="PANTHER" id="PTHR46910">
    <property type="entry name" value="TRANSCRIPTION FACTOR PDR1"/>
    <property type="match status" value="1"/>
</dbReference>
<accession>A0A8K0RGD1</accession>
<evidence type="ECO:0000259" key="3">
    <source>
        <dbReference type="SMART" id="SM00906"/>
    </source>
</evidence>
<dbReference type="GO" id="GO:0006351">
    <property type="term" value="P:DNA-templated transcription"/>
    <property type="evidence" value="ECO:0007669"/>
    <property type="project" value="InterPro"/>
</dbReference>
<gene>
    <name evidence="4" type="ORF">FB567DRAFT_158389</name>
</gene>
<evidence type="ECO:0000256" key="2">
    <source>
        <dbReference type="SAM" id="MobiDB-lite"/>
    </source>
</evidence>
<reference evidence="4" key="1">
    <citation type="journal article" date="2021" name="Nat. Commun.">
        <title>Genetic determinants of endophytism in the Arabidopsis root mycobiome.</title>
        <authorList>
            <person name="Mesny F."/>
            <person name="Miyauchi S."/>
            <person name="Thiergart T."/>
            <person name="Pickel B."/>
            <person name="Atanasova L."/>
            <person name="Karlsson M."/>
            <person name="Huettel B."/>
            <person name="Barry K.W."/>
            <person name="Haridas S."/>
            <person name="Chen C."/>
            <person name="Bauer D."/>
            <person name="Andreopoulos W."/>
            <person name="Pangilinan J."/>
            <person name="LaButti K."/>
            <person name="Riley R."/>
            <person name="Lipzen A."/>
            <person name="Clum A."/>
            <person name="Drula E."/>
            <person name="Henrissat B."/>
            <person name="Kohler A."/>
            <person name="Grigoriev I.V."/>
            <person name="Martin F.M."/>
            <person name="Hacquard S."/>
        </authorList>
    </citation>
    <scope>NUCLEOTIDE SEQUENCE</scope>
    <source>
        <strain evidence="4">MPI-SDFR-AT-0120</strain>
    </source>
</reference>
<dbReference type="GO" id="GO:0008270">
    <property type="term" value="F:zinc ion binding"/>
    <property type="evidence" value="ECO:0007669"/>
    <property type="project" value="InterPro"/>
</dbReference>
<feature type="domain" description="Xylanolytic transcriptional activator regulatory" evidence="3">
    <location>
        <begin position="242"/>
        <end position="316"/>
    </location>
</feature>
<evidence type="ECO:0000256" key="1">
    <source>
        <dbReference type="ARBA" id="ARBA00023242"/>
    </source>
</evidence>
<organism evidence="4 5">
    <name type="scientific">Paraphoma chrysanthemicola</name>
    <dbReference type="NCBI Taxonomy" id="798071"/>
    <lineage>
        <taxon>Eukaryota</taxon>
        <taxon>Fungi</taxon>
        <taxon>Dikarya</taxon>
        <taxon>Ascomycota</taxon>
        <taxon>Pezizomycotina</taxon>
        <taxon>Dothideomycetes</taxon>
        <taxon>Pleosporomycetidae</taxon>
        <taxon>Pleosporales</taxon>
        <taxon>Pleosporineae</taxon>
        <taxon>Phaeosphaeriaceae</taxon>
        <taxon>Paraphoma</taxon>
    </lineage>
</organism>
<dbReference type="GO" id="GO:0003677">
    <property type="term" value="F:DNA binding"/>
    <property type="evidence" value="ECO:0007669"/>
    <property type="project" value="InterPro"/>
</dbReference>
<feature type="compositionally biased region" description="Basic and acidic residues" evidence="2">
    <location>
        <begin position="14"/>
        <end position="23"/>
    </location>
</feature>
<name>A0A8K0RGD1_9PLEO</name>
<keyword evidence="5" id="KW-1185">Reference proteome</keyword>
<dbReference type="EMBL" id="JAGMVJ010000002">
    <property type="protein sequence ID" value="KAH7092917.1"/>
    <property type="molecule type" value="Genomic_DNA"/>
</dbReference>
<protein>
    <submittedName>
        <fullName evidence="4">Fungal-specific transcription factor domain-containing protein</fullName>
    </submittedName>
</protein>
<feature type="region of interest" description="Disordered" evidence="2">
    <location>
        <begin position="545"/>
        <end position="604"/>
    </location>
</feature>
<dbReference type="InterPro" id="IPR050987">
    <property type="entry name" value="AtrR-like"/>
</dbReference>
<dbReference type="PANTHER" id="PTHR46910:SF9">
    <property type="entry name" value="MISCELLANEOUS ZN(II)2CYS6 TRANSCRIPTION FACTOR (EUROFUNG)"/>
    <property type="match status" value="1"/>
</dbReference>
<dbReference type="SMART" id="SM00906">
    <property type="entry name" value="Fungal_trans"/>
    <property type="match status" value="1"/>
</dbReference>
<dbReference type="Proteomes" id="UP000813461">
    <property type="component" value="Unassembled WGS sequence"/>
</dbReference>
<keyword evidence="1" id="KW-0539">Nucleus</keyword>
<dbReference type="InterPro" id="IPR007219">
    <property type="entry name" value="XnlR_reg_dom"/>
</dbReference>
<evidence type="ECO:0000313" key="4">
    <source>
        <dbReference type="EMBL" id="KAH7092917.1"/>
    </source>
</evidence>
<dbReference type="GO" id="GO:0003700">
    <property type="term" value="F:DNA-binding transcription factor activity"/>
    <property type="evidence" value="ECO:0007669"/>
    <property type="project" value="InterPro"/>
</dbReference>
<feature type="region of interest" description="Disordered" evidence="2">
    <location>
        <begin position="1"/>
        <end position="32"/>
    </location>
</feature>